<evidence type="ECO:0000313" key="2">
    <source>
        <dbReference type="EMBL" id="QHT07677.1"/>
    </source>
</evidence>
<reference evidence="2" key="1">
    <citation type="journal article" date="2020" name="Nature">
        <title>Giant virus diversity and host interactions through global metagenomics.</title>
        <authorList>
            <person name="Schulz F."/>
            <person name="Roux S."/>
            <person name="Paez-Espino D."/>
            <person name="Jungbluth S."/>
            <person name="Walsh D.A."/>
            <person name="Denef V.J."/>
            <person name="McMahon K.D."/>
            <person name="Konstantinidis K.T."/>
            <person name="Eloe-Fadrosh E.A."/>
            <person name="Kyrpides N.C."/>
            <person name="Woyke T."/>
        </authorList>
    </citation>
    <scope>NUCLEOTIDE SEQUENCE</scope>
    <source>
        <strain evidence="2">GVMAG-M-3300021964-36</strain>
    </source>
</reference>
<sequence>MFGKLNLFALILSFCIGILYVYISSPAPNVVMKFPSPYNAGKVVYTNKLNECYKYKYDKVDCNKEGKVESQPVLENFNS</sequence>
<name>A0A6C0CTW3_9ZZZZ</name>
<proteinExistence type="predicted"/>
<evidence type="ECO:0000256" key="1">
    <source>
        <dbReference type="SAM" id="Phobius"/>
    </source>
</evidence>
<keyword evidence="1" id="KW-0472">Membrane</keyword>
<protein>
    <submittedName>
        <fullName evidence="2">Uncharacterized protein</fullName>
    </submittedName>
</protein>
<dbReference type="EMBL" id="MN739484">
    <property type="protein sequence ID" value="QHT07677.1"/>
    <property type="molecule type" value="Genomic_DNA"/>
</dbReference>
<feature type="transmembrane region" description="Helical" evidence="1">
    <location>
        <begin position="6"/>
        <end position="23"/>
    </location>
</feature>
<keyword evidence="1" id="KW-1133">Transmembrane helix</keyword>
<keyword evidence="1" id="KW-0812">Transmembrane</keyword>
<organism evidence="2">
    <name type="scientific">viral metagenome</name>
    <dbReference type="NCBI Taxonomy" id="1070528"/>
    <lineage>
        <taxon>unclassified sequences</taxon>
        <taxon>metagenomes</taxon>
        <taxon>organismal metagenomes</taxon>
    </lineage>
</organism>
<accession>A0A6C0CTW3</accession>
<dbReference type="AlphaFoldDB" id="A0A6C0CTW3"/>